<gene>
    <name evidence="2" type="ORF">K504DRAFT_108846</name>
</gene>
<feature type="region of interest" description="Disordered" evidence="1">
    <location>
        <begin position="53"/>
        <end position="76"/>
    </location>
</feature>
<keyword evidence="3" id="KW-1185">Reference proteome</keyword>
<name>A0A6G1JVT8_9PLEO</name>
<protein>
    <submittedName>
        <fullName evidence="2">Uncharacterized protein</fullName>
    </submittedName>
</protein>
<evidence type="ECO:0000313" key="3">
    <source>
        <dbReference type="Proteomes" id="UP000799428"/>
    </source>
</evidence>
<evidence type="ECO:0000256" key="1">
    <source>
        <dbReference type="SAM" id="MobiDB-lite"/>
    </source>
</evidence>
<proteinExistence type="predicted"/>
<sequence length="76" mass="8231">MPLSFRRSESMGMARKRRSATHEYVHGVGDARDAQTIADSVGTGIFFPSSPSRQLGRRLGSTPCEVGSKQYSISVA</sequence>
<accession>A0A6G1JVT8</accession>
<dbReference type="EMBL" id="MU005781">
    <property type="protein sequence ID" value="KAF2704658.1"/>
    <property type="molecule type" value="Genomic_DNA"/>
</dbReference>
<evidence type="ECO:0000313" key="2">
    <source>
        <dbReference type="EMBL" id="KAF2704658.1"/>
    </source>
</evidence>
<dbReference type="AlphaFoldDB" id="A0A6G1JVT8"/>
<dbReference type="Proteomes" id="UP000799428">
    <property type="component" value="Unassembled WGS sequence"/>
</dbReference>
<organism evidence="2 3">
    <name type="scientific">Pleomassaria siparia CBS 279.74</name>
    <dbReference type="NCBI Taxonomy" id="1314801"/>
    <lineage>
        <taxon>Eukaryota</taxon>
        <taxon>Fungi</taxon>
        <taxon>Dikarya</taxon>
        <taxon>Ascomycota</taxon>
        <taxon>Pezizomycotina</taxon>
        <taxon>Dothideomycetes</taxon>
        <taxon>Pleosporomycetidae</taxon>
        <taxon>Pleosporales</taxon>
        <taxon>Pleomassariaceae</taxon>
        <taxon>Pleomassaria</taxon>
    </lineage>
</organism>
<reference evidence="2" key="1">
    <citation type="journal article" date="2020" name="Stud. Mycol.">
        <title>101 Dothideomycetes genomes: a test case for predicting lifestyles and emergence of pathogens.</title>
        <authorList>
            <person name="Haridas S."/>
            <person name="Albert R."/>
            <person name="Binder M."/>
            <person name="Bloem J."/>
            <person name="Labutti K."/>
            <person name="Salamov A."/>
            <person name="Andreopoulos B."/>
            <person name="Baker S."/>
            <person name="Barry K."/>
            <person name="Bills G."/>
            <person name="Bluhm B."/>
            <person name="Cannon C."/>
            <person name="Castanera R."/>
            <person name="Culley D."/>
            <person name="Daum C."/>
            <person name="Ezra D."/>
            <person name="Gonzalez J."/>
            <person name="Henrissat B."/>
            <person name="Kuo A."/>
            <person name="Liang C."/>
            <person name="Lipzen A."/>
            <person name="Lutzoni F."/>
            <person name="Magnuson J."/>
            <person name="Mondo S."/>
            <person name="Nolan M."/>
            <person name="Ohm R."/>
            <person name="Pangilinan J."/>
            <person name="Park H.-J."/>
            <person name="Ramirez L."/>
            <person name="Alfaro M."/>
            <person name="Sun H."/>
            <person name="Tritt A."/>
            <person name="Yoshinaga Y."/>
            <person name="Zwiers L.-H."/>
            <person name="Turgeon B."/>
            <person name="Goodwin S."/>
            <person name="Spatafora J."/>
            <person name="Crous P."/>
            <person name="Grigoriev I."/>
        </authorList>
    </citation>
    <scope>NUCLEOTIDE SEQUENCE</scope>
    <source>
        <strain evidence="2">CBS 279.74</strain>
    </source>
</reference>
<feature type="region of interest" description="Disordered" evidence="1">
    <location>
        <begin position="1"/>
        <end position="20"/>
    </location>
</feature>